<dbReference type="InterPro" id="IPR050766">
    <property type="entry name" value="Bact_Lucif_Oxidored"/>
</dbReference>
<keyword evidence="2" id="KW-0503">Monooxygenase</keyword>
<dbReference type="EMBL" id="JANWTC010000003">
    <property type="protein sequence ID" value="MCS5479337.1"/>
    <property type="molecule type" value="Genomic_DNA"/>
</dbReference>
<evidence type="ECO:0000256" key="2">
    <source>
        <dbReference type="ARBA" id="ARBA00023033"/>
    </source>
</evidence>
<keyword evidence="1" id="KW-0560">Oxidoreductase</keyword>
<keyword evidence="5" id="KW-1185">Reference proteome</keyword>
<evidence type="ECO:0000259" key="3">
    <source>
        <dbReference type="Pfam" id="PF00296"/>
    </source>
</evidence>
<dbReference type="PANTHER" id="PTHR30137">
    <property type="entry name" value="LUCIFERASE-LIKE MONOOXYGENASE"/>
    <property type="match status" value="1"/>
</dbReference>
<dbReference type="Gene3D" id="3.20.20.30">
    <property type="entry name" value="Luciferase-like domain"/>
    <property type="match status" value="1"/>
</dbReference>
<protein>
    <submittedName>
        <fullName evidence="4">LLM class flavin-dependent oxidoreductase</fullName>
    </submittedName>
</protein>
<dbReference type="Proteomes" id="UP001205965">
    <property type="component" value="Unassembled WGS sequence"/>
</dbReference>
<dbReference type="InterPro" id="IPR011251">
    <property type="entry name" value="Luciferase-like_dom"/>
</dbReference>
<dbReference type="Pfam" id="PF00296">
    <property type="entry name" value="Bac_luciferase"/>
    <property type="match status" value="1"/>
</dbReference>
<proteinExistence type="predicted"/>
<dbReference type="PANTHER" id="PTHR30137:SF8">
    <property type="entry name" value="BLR5498 PROTEIN"/>
    <property type="match status" value="1"/>
</dbReference>
<dbReference type="InterPro" id="IPR036661">
    <property type="entry name" value="Luciferase-like_sf"/>
</dbReference>
<organism evidence="4 5">
    <name type="scientific">Corynebacterium lemuris</name>
    <dbReference type="NCBI Taxonomy" id="1859292"/>
    <lineage>
        <taxon>Bacteria</taxon>
        <taxon>Bacillati</taxon>
        <taxon>Actinomycetota</taxon>
        <taxon>Actinomycetes</taxon>
        <taxon>Mycobacteriales</taxon>
        <taxon>Corynebacteriaceae</taxon>
        <taxon>Corynebacterium</taxon>
    </lineage>
</organism>
<gene>
    <name evidence="4" type="ORF">NYP18_06665</name>
</gene>
<comment type="caution">
    <text evidence="4">The sequence shown here is derived from an EMBL/GenBank/DDBJ whole genome shotgun (WGS) entry which is preliminary data.</text>
</comment>
<evidence type="ECO:0000313" key="4">
    <source>
        <dbReference type="EMBL" id="MCS5479337.1"/>
    </source>
</evidence>
<accession>A0ABT2FVS6</accession>
<name>A0ABT2FVS6_9CORY</name>
<evidence type="ECO:0000256" key="1">
    <source>
        <dbReference type="ARBA" id="ARBA00023002"/>
    </source>
</evidence>
<evidence type="ECO:0000313" key="5">
    <source>
        <dbReference type="Proteomes" id="UP001205965"/>
    </source>
</evidence>
<dbReference type="RefSeq" id="WP_259427382.1">
    <property type="nucleotide sequence ID" value="NZ_JANWTC010000003.1"/>
</dbReference>
<feature type="domain" description="Luciferase-like" evidence="3">
    <location>
        <begin position="26"/>
        <end position="300"/>
    </location>
</feature>
<sequence>MNRPISFGLDTFGDVTVTLDGTPVPHDQVLRDIVAEGVEADRVGVDVFGIGEHHRPDYAVSAPDVVLTAIAARTERIRLTTSVIVLSSDDPVRIFERFSTLQAISSGRAEMTLGRGSFIESFPLFGYDLCDYERLFEEKLELMRVLLDADASRTPIPWDRAPEHIYPPTATPLQAWVAVGGSPESVIRAARHRMPLMLAVIGGAARRFRPFVDLYHRANEEFGQPQAPIGVHSPGLIADTDAEAQERLYEHWYVGQRRVGAERGWPTPTLEQFTREITHGALYVGSPATVAAKIADTVQALDLDRFTLKYANGPVPHEHNMDTIRLYGEEVIPRVRELLSQ</sequence>
<reference evidence="4 5" key="1">
    <citation type="submission" date="2022-08" db="EMBL/GenBank/DDBJ databases">
        <title>YIM 101645 draft genome.</title>
        <authorList>
            <person name="Chen X."/>
        </authorList>
    </citation>
    <scope>NUCLEOTIDE SEQUENCE [LARGE SCALE GENOMIC DNA]</scope>
    <source>
        <strain evidence="4 5">YIM 101645</strain>
    </source>
</reference>
<dbReference type="SUPFAM" id="SSF51679">
    <property type="entry name" value="Bacterial luciferase-like"/>
    <property type="match status" value="1"/>
</dbReference>